<dbReference type="GO" id="GO:0016787">
    <property type="term" value="F:hydrolase activity"/>
    <property type="evidence" value="ECO:0007669"/>
    <property type="project" value="UniProtKB-KW"/>
</dbReference>
<dbReference type="OMA" id="EMAHSIM"/>
<dbReference type="GO" id="GO:0005829">
    <property type="term" value="C:cytosol"/>
    <property type="evidence" value="ECO:0007669"/>
    <property type="project" value="TreeGrafter"/>
</dbReference>
<evidence type="ECO:0000259" key="12">
    <source>
        <dbReference type="PROSITE" id="PS51194"/>
    </source>
</evidence>
<dbReference type="InterPro" id="IPR027417">
    <property type="entry name" value="P-loop_NTPase"/>
</dbReference>
<reference evidence="14" key="1">
    <citation type="submission" date="2014-04" db="EMBL/GenBank/DDBJ databases">
        <title>Evolutionary Origins and Diversification of the Mycorrhizal Mutualists.</title>
        <authorList>
            <consortium name="DOE Joint Genome Institute"/>
            <consortium name="Mycorrhizal Genomics Consortium"/>
            <person name="Kohler A."/>
            <person name="Kuo A."/>
            <person name="Nagy L.G."/>
            <person name="Floudas D."/>
            <person name="Copeland A."/>
            <person name="Barry K.W."/>
            <person name="Cichocki N."/>
            <person name="Veneault-Fourrey C."/>
            <person name="LaButti K."/>
            <person name="Lindquist E.A."/>
            <person name="Lipzen A."/>
            <person name="Lundell T."/>
            <person name="Morin E."/>
            <person name="Murat C."/>
            <person name="Riley R."/>
            <person name="Ohm R."/>
            <person name="Sun H."/>
            <person name="Tunlid A."/>
            <person name="Henrissat B."/>
            <person name="Grigoriev I.V."/>
            <person name="Hibbett D.S."/>
            <person name="Martin F."/>
        </authorList>
    </citation>
    <scope>NUCLEOTIDE SEQUENCE [LARGE SCALE GENOMIC DNA]</scope>
    <source>
        <strain evidence="14">FD-334 SS-4</strain>
    </source>
</reference>
<comment type="similarity">
    <text evidence="7">Belongs to the DEAD box helicase family. DDX52/ROK1 subfamily.</text>
</comment>
<evidence type="ECO:0000256" key="1">
    <source>
        <dbReference type="ARBA" id="ARBA00012552"/>
    </source>
</evidence>
<keyword evidence="6" id="KW-0694">RNA-binding</keyword>
<keyword evidence="3 9" id="KW-0378">Hydrolase</keyword>
<accession>A0A0D2LMT2</accession>
<organism evidence="13 14">
    <name type="scientific">Hypholoma sublateritium (strain FD-334 SS-4)</name>
    <dbReference type="NCBI Taxonomy" id="945553"/>
    <lineage>
        <taxon>Eukaryota</taxon>
        <taxon>Fungi</taxon>
        <taxon>Dikarya</taxon>
        <taxon>Basidiomycota</taxon>
        <taxon>Agaricomycotina</taxon>
        <taxon>Agaricomycetes</taxon>
        <taxon>Agaricomycetidae</taxon>
        <taxon>Agaricales</taxon>
        <taxon>Agaricineae</taxon>
        <taxon>Strophariaceae</taxon>
        <taxon>Hypholoma</taxon>
    </lineage>
</organism>
<evidence type="ECO:0000256" key="5">
    <source>
        <dbReference type="ARBA" id="ARBA00022840"/>
    </source>
</evidence>
<dbReference type="SMART" id="SM00490">
    <property type="entry name" value="HELICc"/>
    <property type="match status" value="1"/>
</dbReference>
<evidence type="ECO:0000256" key="8">
    <source>
        <dbReference type="ARBA" id="ARBA00047984"/>
    </source>
</evidence>
<evidence type="ECO:0000256" key="4">
    <source>
        <dbReference type="ARBA" id="ARBA00022806"/>
    </source>
</evidence>
<dbReference type="GO" id="GO:0003724">
    <property type="term" value="F:RNA helicase activity"/>
    <property type="evidence" value="ECO:0007669"/>
    <property type="project" value="UniProtKB-EC"/>
</dbReference>
<proteinExistence type="inferred from homology"/>
<feature type="region of interest" description="Disordered" evidence="10">
    <location>
        <begin position="514"/>
        <end position="566"/>
    </location>
</feature>
<gene>
    <name evidence="13" type="ORF">HYPSUDRAFT_73840</name>
</gene>
<dbReference type="OrthoDB" id="360161at2759"/>
<comment type="catalytic activity">
    <reaction evidence="8">
        <text>ATP + H2O = ADP + phosphate + H(+)</text>
        <dbReference type="Rhea" id="RHEA:13065"/>
        <dbReference type="ChEBI" id="CHEBI:15377"/>
        <dbReference type="ChEBI" id="CHEBI:15378"/>
        <dbReference type="ChEBI" id="CHEBI:30616"/>
        <dbReference type="ChEBI" id="CHEBI:43474"/>
        <dbReference type="ChEBI" id="CHEBI:456216"/>
        <dbReference type="EC" id="3.6.4.13"/>
    </reaction>
</comment>
<evidence type="ECO:0000256" key="10">
    <source>
        <dbReference type="SAM" id="MobiDB-lite"/>
    </source>
</evidence>
<dbReference type="PROSITE" id="PS51192">
    <property type="entry name" value="HELICASE_ATP_BIND_1"/>
    <property type="match status" value="1"/>
</dbReference>
<feature type="compositionally biased region" description="Basic and acidic residues" evidence="10">
    <location>
        <begin position="534"/>
        <end position="544"/>
    </location>
</feature>
<keyword evidence="14" id="KW-1185">Reference proteome</keyword>
<feature type="compositionally biased region" description="Acidic residues" evidence="10">
    <location>
        <begin position="84"/>
        <end position="93"/>
    </location>
</feature>
<dbReference type="InterPro" id="IPR050079">
    <property type="entry name" value="DEAD_box_RNA_helicase"/>
</dbReference>
<dbReference type="STRING" id="945553.A0A0D2LMT2"/>
<evidence type="ECO:0000259" key="11">
    <source>
        <dbReference type="PROSITE" id="PS51192"/>
    </source>
</evidence>
<dbReference type="SMART" id="SM00487">
    <property type="entry name" value="DEXDc"/>
    <property type="match status" value="1"/>
</dbReference>
<dbReference type="InterPro" id="IPR044764">
    <property type="entry name" value="DDX52/Rok1_DEADc"/>
</dbReference>
<evidence type="ECO:0000256" key="6">
    <source>
        <dbReference type="ARBA" id="ARBA00022884"/>
    </source>
</evidence>
<dbReference type="Proteomes" id="UP000054270">
    <property type="component" value="Unassembled WGS sequence"/>
</dbReference>
<dbReference type="EMBL" id="KN817519">
    <property type="protein sequence ID" value="KJA29372.1"/>
    <property type="molecule type" value="Genomic_DNA"/>
</dbReference>
<dbReference type="InterPro" id="IPR011545">
    <property type="entry name" value="DEAD/DEAH_box_helicase_dom"/>
</dbReference>
<dbReference type="CDD" id="cd17957">
    <property type="entry name" value="DEADc_DDX52"/>
    <property type="match status" value="1"/>
</dbReference>
<feature type="domain" description="Helicase ATP-binding" evidence="11">
    <location>
        <begin position="158"/>
        <end position="335"/>
    </location>
</feature>
<keyword evidence="4 9" id="KW-0347">Helicase</keyword>
<dbReference type="AlphaFoldDB" id="A0A0D2LMT2"/>
<sequence>MSNEAFHLLSRGGVAFSKSTPESLLFNKGKANKKETPSVAKPVTPELPAELDFFKYAQNTQVKGKRKQTGPESPKVKKRKTEHTDDEEDEELEQSAVTTEKKQVVGHRLSAKGSNVPPPIESFDALKDQEKYNIPNHIFPNLVSSEYMEPTSIQAACIPILLQNRDLVAISPTGTGKTLAYLLPIFARLGAPAAMSDSPGGVRAVVVVPTRELAHQIHNECLKLAQGRKWKIVLFSKATANALSQKAARDKVDIIISTPLRLVSSLQEGNLELTNVRHLVLDEADRMLDAEFMDQIQEIVGACSNSHIQKALFSATLPSGAEKMAMEMVNNPIRIVVGLKDTPLPLISQSLTYVADDHSKLPSLLSYFAQPYNPPVLIFTSTQTRATSLAEELVLNGIPNVDCLHAGLTQKEREDAVSRMRRGESWVMITTEVMARGMDFKGVREVINYDFPTNVQSYVHRIGRTGRAGREGKAVTFFTDDDGPYLKMIANVILQSGFSVPDWIVKLPKPSKMKRRQMGKVKRPDAVNPARSIGRRDAIKKRDMVMGSKRRKRKEGEAITPKASES</sequence>
<evidence type="ECO:0000256" key="9">
    <source>
        <dbReference type="RuleBase" id="RU000492"/>
    </source>
</evidence>
<keyword evidence="5 9" id="KW-0067">ATP-binding</keyword>
<dbReference type="GO" id="GO:0030490">
    <property type="term" value="P:maturation of SSU-rRNA"/>
    <property type="evidence" value="ECO:0007669"/>
    <property type="project" value="InterPro"/>
</dbReference>
<dbReference type="CDD" id="cd18787">
    <property type="entry name" value="SF2_C_DEAD"/>
    <property type="match status" value="1"/>
</dbReference>
<feature type="region of interest" description="Disordered" evidence="10">
    <location>
        <begin position="58"/>
        <end position="97"/>
    </location>
</feature>
<dbReference type="PROSITE" id="PS51194">
    <property type="entry name" value="HELICASE_CTER"/>
    <property type="match status" value="1"/>
</dbReference>
<name>A0A0D2LMT2_HYPSF</name>
<dbReference type="PANTHER" id="PTHR47959">
    <property type="entry name" value="ATP-DEPENDENT RNA HELICASE RHLE-RELATED"/>
    <property type="match status" value="1"/>
</dbReference>
<keyword evidence="2 9" id="KW-0547">Nucleotide-binding</keyword>
<dbReference type="InterPro" id="IPR001650">
    <property type="entry name" value="Helicase_C-like"/>
</dbReference>
<dbReference type="GO" id="GO:0003723">
    <property type="term" value="F:RNA binding"/>
    <property type="evidence" value="ECO:0007669"/>
    <property type="project" value="UniProtKB-KW"/>
</dbReference>
<dbReference type="Gene3D" id="3.40.50.300">
    <property type="entry name" value="P-loop containing nucleotide triphosphate hydrolases"/>
    <property type="match status" value="2"/>
</dbReference>
<dbReference type="PANTHER" id="PTHR47959:SF15">
    <property type="entry name" value="RNA HELICASE"/>
    <property type="match status" value="1"/>
</dbReference>
<evidence type="ECO:0000313" key="13">
    <source>
        <dbReference type="EMBL" id="KJA29372.1"/>
    </source>
</evidence>
<dbReference type="SUPFAM" id="SSF52540">
    <property type="entry name" value="P-loop containing nucleoside triphosphate hydrolases"/>
    <property type="match status" value="1"/>
</dbReference>
<protein>
    <recommendedName>
        <fullName evidence="1">RNA helicase</fullName>
        <ecNumber evidence="1">3.6.4.13</ecNumber>
    </recommendedName>
</protein>
<dbReference type="Pfam" id="PF00270">
    <property type="entry name" value="DEAD"/>
    <property type="match status" value="1"/>
</dbReference>
<evidence type="ECO:0000313" key="14">
    <source>
        <dbReference type="Proteomes" id="UP000054270"/>
    </source>
</evidence>
<dbReference type="Pfam" id="PF00271">
    <property type="entry name" value="Helicase_C"/>
    <property type="match status" value="1"/>
</dbReference>
<dbReference type="InterPro" id="IPR000629">
    <property type="entry name" value="RNA-helicase_DEAD-box_CS"/>
</dbReference>
<dbReference type="EC" id="3.6.4.13" evidence="1"/>
<dbReference type="InterPro" id="IPR014001">
    <property type="entry name" value="Helicase_ATP-bd"/>
</dbReference>
<dbReference type="PROSITE" id="PS00039">
    <property type="entry name" value="DEAD_ATP_HELICASE"/>
    <property type="match status" value="1"/>
</dbReference>
<feature type="domain" description="Helicase C-terminal" evidence="12">
    <location>
        <begin position="360"/>
        <end position="508"/>
    </location>
</feature>
<evidence type="ECO:0000256" key="3">
    <source>
        <dbReference type="ARBA" id="ARBA00022801"/>
    </source>
</evidence>
<evidence type="ECO:0000256" key="2">
    <source>
        <dbReference type="ARBA" id="ARBA00022741"/>
    </source>
</evidence>
<evidence type="ECO:0000256" key="7">
    <source>
        <dbReference type="ARBA" id="ARBA00024355"/>
    </source>
</evidence>
<feature type="region of interest" description="Disordered" evidence="10">
    <location>
        <begin position="1"/>
        <end position="21"/>
    </location>
</feature>
<dbReference type="GO" id="GO:0005524">
    <property type="term" value="F:ATP binding"/>
    <property type="evidence" value="ECO:0007669"/>
    <property type="project" value="UniProtKB-KW"/>
</dbReference>